<accession>A0A840F113</accession>
<dbReference type="EMBL" id="JACIFP010000001">
    <property type="protein sequence ID" value="MBB4136304.1"/>
    <property type="molecule type" value="Genomic_DNA"/>
</dbReference>
<dbReference type="RefSeq" id="WP_183371280.1">
    <property type="nucleotide sequence ID" value="NZ_BAABHL010000016.1"/>
</dbReference>
<evidence type="ECO:0000313" key="3">
    <source>
        <dbReference type="Proteomes" id="UP000551501"/>
    </source>
</evidence>
<dbReference type="Gene3D" id="1.10.10.10">
    <property type="entry name" value="Winged helix-like DNA-binding domain superfamily/Winged helix DNA-binding domain"/>
    <property type="match status" value="1"/>
</dbReference>
<dbReference type="PANTHER" id="PTHR39168:SF1">
    <property type="entry name" value="TRANSCRIPTIONAL REGULATORY PROTEIN"/>
    <property type="match status" value="1"/>
</dbReference>
<gene>
    <name evidence="2" type="ORF">BKA16_002856</name>
</gene>
<evidence type="ECO:0000259" key="1">
    <source>
        <dbReference type="PROSITE" id="PS50987"/>
    </source>
</evidence>
<dbReference type="InterPro" id="IPR036388">
    <property type="entry name" value="WH-like_DNA-bd_sf"/>
</dbReference>
<dbReference type="PROSITE" id="PS50987">
    <property type="entry name" value="HTH_ARSR_2"/>
    <property type="match status" value="1"/>
</dbReference>
<dbReference type="GO" id="GO:0010288">
    <property type="term" value="P:response to lead ion"/>
    <property type="evidence" value="ECO:0007669"/>
    <property type="project" value="TreeGrafter"/>
</dbReference>
<reference evidence="2 3" key="1">
    <citation type="submission" date="2020-08" db="EMBL/GenBank/DDBJ databases">
        <title>Sequencing the genomes of 1000 actinobacteria strains.</title>
        <authorList>
            <person name="Klenk H.-P."/>
        </authorList>
    </citation>
    <scope>NUCLEOTIDE SEQUENCE [LARGE SCALE GENOMIC DNA]</scope>
    <source>
        <strain evidence="2 3">DSM 45298</strain>
    </source>
</reference>
<dbReference type="InterPro" id="IPR052543">
    <property type="entry name" value="HTH_Metal-responsive_Reg"/>
</dbReference>
<feature type="domain" description="HTH arsR-type" evidence="1">
    <location>
        <begin position="1"/>
        <end position="94"/>
    </location>
</feature>
<keyword evidence="3" id="KW-1185">Reference proteome</keyword>
<dbReference type="GO" id="GO:0003677">
    <property type="term" value="F:DNA binding"/>
    <property type="evidence" value="ECO:0007669"/>
    <property type="project" value="UniProtKB-KW"/>
</dbReference>
<dbReference type="InterPro" id="IPR011991">
    <property type="entry name" value="ArsR-like_HTH"/>
</dbReference>
<dbReference type="Pfam" id="PF12802">
    <property type="entry name" value="MarR_2"/>
    <property type="match status" value="1"/>
</dbReference>
<dbReference type="SUPFAM" id="SSF46785">
    <property type="entry name" value="Winged helix' DNA-binding domain"/>
    <property type="match status" value="1"/>
</dbReference>
<dbReference type="InterPro" id="IPR001845">
    <property type="entry name" value="HTH_ArsR_DNA-bd_dom"/>
</dbReference>
<name>A0A840F113_9ACTN</name>
<dbReference type="GO" id="GO:0003700">
    <property type="term" value="F:DNA-binding transcription factor activity"/>
    <property type="evidence" value="ECO:0007669"/>
    <property type="project" value="InterPro"/>
</dbReference>
<comment type="caution">
    <text evidence="2">The sequence shown here is derived from an EMBL/GenBank/DDBJ whole genome shotgun (WGS) entry which is preliminary data.</text>
</comment>
<protein>
    <submittedName>
        <fullName evidence="2">DNA-binding transcriptional ArsR family regulator</fullName>
    </submittedName>
</protein>
<evidence type="ECO:0000313" key="2">
    <source>
        <dbReference type="EMBL" id="MBB4136304.1"/>
    </source>
</evidence>
<dbReference type="InterPro" id="IPR036390">
    <property type="entry name" value="WH_DNA-bd_sf"/>
</dbReference>
<dbReference type="AlphaFoldDB" id="A0A840F113"/>
<dbReference type="InterPro" id="IPR000835">
    <property type="entry name" value="HTH_MarR-typ"/>
</dbReference>
<dbReference type="PANTHER" id="PTHR39168">
    <property type="entry name" value="TRANSCRIPTIONAL REGULATOR-RELATED"/>
    <property type="match status" value="1"/>
</dbReference>
<dbReference type="CDD" id="cd00090">
    <property type="entry name" value="HTH_ARSR"/>
    <property type="match status" value="1"/>
</dbReference>
<organism evidence="2 3">
    <name type="scientific">Gordonia humi</name>
    <dbReference type="NCBI Taxonomy" id="686429"/>
    <lineage>
        <taxon>Bacteria</taxon>
        <taxon>Bacillati</taxon>
        <taxon>Actinomycetota</taxon>
        <taxon>Actinomycetes</taxon>
        <taxon>Mycobacteriales</taxon>
        <taxon>Gordoniaceae</taxon>
        <taxon>Gordonia</taxon>
    </lineage>
</organism>
<keyword evidence="2" id="KW-0238">DNA-binding</keyword>
<dbReference type="SMART" id="SM00418">
    <property type="entry name" value="HTH_ARSR"/>
    <property type="match status" value="1"/>
</dbReference>
<sequence>MHAHPDLAAVAELFADSSRARMLMELIDGAARPAGHLATIAGVSASTASSHLARLVEAEFVTVETSGRTRRYRIVDPRVVAAIEGLLPLARTEPPTGLTAVRAWDRLRVARSCYDHLAGGLGVDVLAGLVECDALVRIDGVPGTGLGSSDELSSSVPVAPYRVGPRGAEVFGVIGVDLGALNADRRPLIRACVDWSEQRHHLAGGLGAAVMTGMIGRGWVERRTGRRDLRVIEPEAVAAWLTGGSASADASSAP</sequence>
<dbReference type="GO" id="GO:0097063">
    <property type="term" value="F:cadmium ion sensor activity"/>
    <property type="evidence" value="ECO:0007669"/>
    <property type="project" value="TreeGrafter"/>
</dbReference>
<dbReference type="Proteomes" id="UP000551501">
    <property type="component" value="Unassembled WGS sequence"/>
</dbReference>
<dbReference type="GO" id="GO:0046686">
    <property type="term" value="P:response to cadmium ion"/>
    <property type="evidence" value="ECO:0007669"/>
    <property type="project" value="TreeGrafter"/>
</dbReference>
<proteinExistence type="predicted"/>
<dbReference type="GO" id="GO:0032791">
    <property type="term" value="F:lead ion binding"/>
    <property type="evidence" value="ECO:0007669"/>
    <property type="project" value="TreeGrafter"/>
</dbReference>